<dbReference type="AlphaFoldDB" id="R7WRS5"/>
<protein>
    <submittedName>
        <fullName evidence="1">Uncharacterized protein</fullName>
    </submittedName>
</protein>
<gene>
    <name evidence="1" type="ORF">Rrhod_0692</name>
</gene>
<reference evidence="1 2" key="1">
    <citation type="journal article" date="2013" name="Genome Announc.">
        <title>Draft Genome Sequence of Rhodococcus rhodnii Strain LMG5362, a Symbiont of Rhodnius prolixus (Hemiptera, Reduviidae, Triatominae), the Principle Vector of Trypanosoma cruzi.</title>
        <authorList>
            <person name="Pachebat J.A."/>
            <person name="van Keulen G."/>
            <person name="Whitten M.M."/>
            <person name="Girdwood S."/>
            <person name="Del Sol R."/>
            <person name="Dyson P.J."/>
            <person name="Facey P.D."/>
        </authorList>
    </citation>
    <scope>NUCLEOTIDE SEQUENCE [LARGE SCALE GENOMIC DNA]</scope>
    <source>
        <strain evidence="1 2">LMG 5362</strain>
    </source>
</reference>
<name>R7WRS5_9NOCA</name>
<dbReference type="Proteomes" id="UP000013525">
    <property type="component" value="Unassembled WGS sequence"/>
</dbReference>
<comment type="caution">
    <text evidence="1">The sequence shown here is derived from an EMBL/GenBank/DDBJ whole genome shotgun (WGS) entry which is preliminary data.</text>
</comment>
<keyword evidence="2" id="KW-1185">Reference proteome</keyword>
<sequence>MEDEYGPVRAAVARRRCTPPSFVRGPFRDRDDG</sequence>
<accession>R7WRS5</accession>
<evidence type="ECO:0000313" key="1">
    <source>
        <dbReference type="EMBL" id="EOM78018.1"/>
    </source>
</evidence>
<proteinExistence type="predicted"/>
<organism evidence="1 2">
    <name type="scientific">Rhodococcus rhodnii LMG 5362</name>
    <dbReference type="NCBI Taxonomy" id="1273125"/>
    <lineage>
        <taxon>Bacteria</taxon>
        <taxon>Bacillati</taxon>
        <taxon>Actinomycetota</taxon>
        <taxon>Actinomycetes</taxon>
        <taxon>Mycobacteriales</taxon>
        <taxon>Nocardiaceae</taxon>
        <taxon>Rhodococcus</taxon>
    </lineage>
</organism>
<evidence type="ECO:0000313" key="2">
    <source>
        <dbReference type="Proteomes" id="UP000013525"/>
    </source>
</evidence>
<dbReference type="EMBL" id="APMY01000020">
    <property type="protein sequence ID" value="EOM78018.1"/>
    <property type="molecule type" value="Genomic_DNA"/>
</dbReference>